<reference evidence="2 3" key="1">
    <citation type="submission" date="2020-04" db="EMBL/GenBank/DDBJ databases">
        <title>Plant Genome Project.</title>
        <authorList>
            <person name="Zhang R.-G."/>
        </authorList>
    </citation>
    <scope>NUCLEOTIDE SEQUENCE [LARGE SCALE GENOMIC DNA]</scope>
    <source>
        <strain evidence="2">YNK0</strain>
        <tissue evidence="2">Leaf</tissue>
    </source>
</reference>
<dbReference type="GO" id="GO:0004722">
    <property type="term" value="F:protein serine/threonine phosphatase activity"/>
    <property type="evidence" value="ECO:0007669"/>
    <property type="project" value="InterPro"/>
</dbReference>
<dbReference type="Gene3D" id="3.60.40.10">
    <property type="entry name" value="PPM-type phosphatase domain"/>
    <property type="match status" value="1"/>
</dbReference>
<organism evidence="2 3">
    <name type="scientific">Tetracentron sinense</name>
    <name type="common">Spur-leaf</name>
    <dbReference type="NCBI Taxonomy" id="13715"/>
    <lineage>
        <taxon>Eukaryota</taxon>
        <taxon>Viridiplantae</taxon>
        <taxon>Streptophyta</taxon>
        <taxon>Embryophyta</taxon>
        <taxon>Tracheophyta</taxon>
        <taxon>Spermatophyta</taxon>
        <taxon>Magnoliopsida</taxon>
        <taxon>Trochodendrales</taxon>
        <taxon>Trochodendraceae</taxon>
        <taxon>Tetracentron</taxon>
    </lineage>
</organism>
<dbReference type="Pfam" id="PF00481">
    <property type="entry name" value="PP2C"/>
    <property type="match status" value="2"/>
</dbReference>
<name>A0A834ZA46_TETSI</name>
<protein>
    <recommendedName>
        <fullName evidence="1">PPM-type phosphatase domain-containing protein</fullName>
    </recommendedName>
</protein>
<evidence type="ECO:0000313" key="3">
    <source>
        <dbReference type="Proteomes" id="UP000655225"/>
    </source>
</evidence>
<dbReference type="InterPro" id="IPR001932">
    <property type="entry name" value="PPM-type_phosphatase-like_dom"/>
</dbReference>
<proteinExistence type="predicted"/>
<dbReference type="AlphaFoldDB" id="A0A834ZA46"/>
<dbReference type="EMBL" id="JABCRI010000008">
    <property type="protein sequence ID" value="KAF8401935.1"/>
    <property type="molecule type" value="Genomic_DNA"/>
</dbReference>
<gene>
    <name evidence="2" type="ORF">HHK36_012886</name>
</gene>
<dbReference type="SMART" id="SM00332">
    <property type="entry name" value="PP2Cc"/>
    <property type="match status" value="1"/>
</dbReference>
<dbReference type="OrthoDB" id="10264738at2759"/>
<feature type="domain" description="PPM-type phosphatase" evidence="1">
    <location>
        <begin position="47"/>
        <end position="321"/>
    </location>
</feature>
<dbReference type="CDD" id="cd00143">
    <property type="entry name" value="PP2Cc"/>
    <property type="match status" value="1"/>
</dbReference>
<evidence type="ECO:0000259" key="1">
    <source>
        <dbReference type="PROSITE" id="PS51746"/>
    </source>
</evidence>
<accession>A0A834ZA46</accession>
<dbReference type="SUPFAM" id="SSF81606">
    <property type="entry name" value="PP2C-like"/>
    <property type="match status" value="1"/>
</dbReference>
<dbReference type="InterPro" id="IPR015655">
    <property type="entry name" value="PP2C"/>
</dbReference>
<dbReference type="InterPro" id="IPR036457">
    <property type="entry name" value="PPM-type-like_dom_sf"/>
</dbReference>
<dbReference type="PANTHER" id="PTHR47992">
    <property type="entry name" value="PROTEIN PHOSPHATASE"/>
    <property type="match status" value="1"/>
</dbReference>
<dbReference type="OMA" id="GTKHSKG"/>
<sequence length="322" mass="36695">MAIYMGLKNLRRKLKAIRVRKFLRGDAEINERETAKKPSWMTPISHGFHVVENRSFRGESECSDFDSVVAQREQFEDLEVWFFGVFNAQMRDGVTKYMQSHLFDKNLKEVLRDPQTTEGFKLCPPKRCPTYRQLIVDVTSQIMRKSKETMRKAYLCTRAKISEGEKANERGKLGSTSVIVINGEKLVAANMSDYRAVVCRDGVAHEMGKRHQRRAKKHWSLNLIPGVWRKPRVSILACESGNAAGSKPSKSSEPVVGVERIDSDTEFVILASNGIWEVMKNQEAVNLIRHLDDPQEAAECLAKEALTRMSKNNISCTVIRFE</sequence>
<dbReference type="PROSITE" id="PS51746">
    <property type="entry name" value="PPM_2"/>
    <property type="match status" value="1"/>
</dbReference>
<evidence type="ECO:0000313" key="2">
    <source>
        <dbReference type="EMBL" id="KAF8401935.1"/>
    </source>
</evidence>
<keyword evidence="3" id="KW-1185">Reference proteome</keyword>
<dbReference type="Proteomes" id="UP000655225">
    <property type="component" value="Unassembled WGS sequence"/>
</dbReference>
<comment type="caution">
    <text evidence="2">The sequence shown here is derived from an EMBL/GenBank/DDBJ whole genome shotgun (WGS) entry which is preliminary data.</text>
</comment>